<dbReference type="EMBL" id="BSKO01000001">
    <property type="protein sequence ID" value="GLO65737.1"/>
    <property type="molecule type" value="Genomic_DNA"/>
</dbReference>
<evidence type="ECO:0000256" key="1">
    <source>
        <dbReference type="SAM" id="SignalP"/>
    </source>
</evidence>
<evidence type="ECO:0000313" key="2">
    <source>
        <dbReference type="EMBL" id="GLO65737.1"/>
    </source>
</evidence>
<dbReference type="PROSITE" id="PS51257">
    <property type="entry name" value="PROKAR_LIPOPROTEIN"/>
    <property type="match status" value="1"/>
</dbReference>
<name>A0ABQ5THZ4_9BACI</name>
<organism evidence="2 3">
    <name type="scientific">Oceanobacillus kimchii</name>
    <dbReference type="NCBI Taxonomy" id="746691"/>
    <lineage>
        <taxon>Bacteria</taxon>
        <taxon>Bacillati</taxon>
        <taxon>Bacillota</taxon>
        <taxon>Bacilli</taxon>
        <taxon>Bacillales</taxon>
        <taxon>Bacillaceae</taxon>
        <taxon>Oceanobacillus</taxon>
    </lineage>
</organism>
<comment type="caution">
    <text evidence="2">The sequence shown here is derived from an EMBL/GenBank/DDBJ whole genome shotgun (WGS) entry which is preliminary data.</text>
</comment>
<gene>
    <name evidence="2" type="ORF">MACH08_15210</name>
</gene>
<evidence type="ECO:0008006" key="4">
    <source>
        <dbReference type="Google" id="ProtNLM"/>
    </source>
</evidence>
<evidence type="ECO:0000313" key="3">
    <source>
        <dbReference type="Proteomes" id="UP001275436"/>
    </source>
</evidence>
<keyword evidence="3" id="KW-1185">Reference proteome</keyword>
<protein>
    <recommendedName>
        <fullName evidence="4">Lipoprotein</fullName>
    </recommendedName>
</protein>
<sequence>MKKIIVLLLICFTLLAACNNETVEADYRKMLNSLELGDHADDEIISSGTSVNLHGKIKKINEDQQTHVMKSSDSEDVQHEAFTLKESNHIHIEDAEGDIYVIVIDSIEEWTEDDHVQVVGTFEGIDRMAYPVITDATIEKE</sequence>
<keyword evidence="1" id="KW-0732">Signal</keyword>
<accession>A0ABQ5THZ4</accession>
<dbReference type="RefSeq" id="WP_077596307.1">
    <property type="nucleotide sequence ID" value="NZ_BSKO01000001.1"/>
</dbReference>
<feature type="signal peptide" evidence="1">
    <location>
        <begin position="1"/>
        <end position="16"/>
    </location>
</feature>
<reference evidence="2 3" key="1">
    <citation type="submission" date="2023-02" db="EMBL/GenBank/DDBJ databases">
        <title>Oceanobacillus kimchii IFOP_LL358 isolated form Alexandrium catenella lab strain.</title>
        <authorList>
            <person name="Gajardo G."/>
            <person name="Ueki S."/>
            <person name="Maruyama F."/>
        </authorList>
    </citation>
    <scope>NUCLEOTIDE SEQUENCE [LARGE SCALE GENOMIC DNA]</scope>
    <source>
        <strain evidence="2 3">IFOP_LL358</strain>
    </source>
</reference>
<feature type="chain" id="PRO_5047361051" description="Lipoprotein" evidence="1">
    <location>
        <begin position="17"/>
        <end position="141"/>
    </location>
</feature>
<dbReference type="Proteomes" id="UP001275436">
    <property type="component" value="Unassembled WGS sequence"/>
</dbReference>
<proteinExistence type="predicted"/>